<dbReference type="GO" id="GO:0006352">
    <property type="term" value="P:DNA-templated transcription initiation"/>
    <property type="evidence" value="ECO:0007669"/>
    <property type="project" value="InterPro"/>
</dbReference>
<dbReference type="STRING" id="475255.SAMN04488101_10691"/>
<dbReference type="SUPFAM" id="SSF88946">
    <property type="entry name" value="Sigma2 domain of RNA polymerase sigma factors"/>
    <property type="match status" value="1"/>
</dbReference>
<dbReference type="AlphaFoldDB" id="A0A1W2DA87"/>
<accession>A0A1W2DA87</accession>
<evidence type="ECO:0000313" key="2">
    <source>
        <dbReference type="Proteomes" id="UP000192678"/>
    </source>
</evidence>
<dbReference type="EMBL" id="FWYB01000006">
    <property type="protein sequence ID" value="SMC94487.1"/>
    <property type="molecule type" value="Genomic_DNA"/>
</dbReference>
<dbReference type="GO" id="GO:0003700">
    <property type="term" value="F:DNA-binding transcription factor activity"/>
    <property type="evidence" value="ECO:0007669"/>
    <property type="project" value="InterPro"/>
</dbReference>
<name>A0A1W2DA87_9SPHI</name>
<dbReference type="Proteomes" id="UP000192678">
    <property type="component" value="Unassembled WGS sequence"/>
</dbReference>
<gene>
    <name evidence="1" type="ORF">SAMN04488101_10691</name>
</gene>
<reference evidence="1 2" key="1">
    <citation type="submission" date="2017-04" db="EMBL/GenBank/DDBJ databases">
        <authorList>
            <person name="Afonso C.L."/>
            <person name="Miller P.J."/>
            <person name="Scott M.A."/>
            <person name="Spackman E."/>
            <person name="Goraichik I."/>
            <person name="Dimitrov K.M."/>
            <person name="Suarez D.L."/>
            <person name="Swayne D.E."/>
        </authorList>
    </citation>
    <scope>NUCLEOTIDE SEQUENCE [LARGE SCALE GENOMIC DNA]</scope>
    <source>
        <strain evidence="1 2">DSM 19625</strain>
    </source>
</reference>
<protein>
    <submittedName>
        <fullName evidence="1">Uncharacterized protein</fullName>
    </submittedName>
</protein>
<proteinExistence type="predicted"/>
<organism evidence="1 2">
    <name type="scientific">Pedobacter nyackensis</name>
    <dbReference type="NCBI Taxonomy" id="475255"/>
    <lineage>
        <taxon>Bacteria</taxon>
        <taxon>Pseudomonadati</taxon>
        <taxon>Bacteroidota</taxon>
        <taxon>Sphingobacteriia</taxon>
        <taxon>Sphingobacteriales</taxon>
        <taxon>Sphingobacteriaceae</taxon>
        <taxon>Pedobacter</taxon>
    </lineage>
</organism>
<dbReference type="Gene3D" id="1.10.1740.10">
    <property type="match status" value="1"/>
</dbReference>
<dbReference type="OrthoDB" id="1493347at2"/>
<dbReference type="InterPro" id="IPR013325">
    <property type="entry name" value="RNA_pol_sigma_r2"/>
</dbReference>
<evidence type="ECO:0000313" key="1">
    <source>
        <dbReference type="EMBL" id="SMC94487.1"/>
    </source>
</evidence>
<keyword evidence="2" id="KW-1185">Reference proteome</keyword>
<sequence>MLQFRSKKYAVCSDEELMAYLVKGNHKAFEEVYKRYAPYMLRFFYRHLYQDNDKAQDFLQDLFTTLIDKMEYTKDDII</sequence>